<dbReference type="Proteomes" id="UP000059074">
    <property type="component" value="Unassembled WGS sequence"/>
</dbReference>
<evidence type="ECO:0008006" key="4">
    <source>
        <dbReference type="Google" id="ProtNLM"/>
    </source>
</evidence>
<name>A0A125NVK2_HYPSL</name>
<sequence length="287" mass="30642">MRKAVFCFVVALGSAGISEGAAADDKSGYNLFNPTPTRLMRDMTTDRPDMTETPFTVDAGHVQIETTLFGFGRSHADETGGEMDTYEFFNANVRIGLTNSIEINFVWQPHGKTHYRQPGLATERASGVGGFDIRGKVNLWGNDNAAEIGSALALLPYITLPTNDNNGISPKHVEGGLIVPLAIELPNNFGLGINGGVSWVRGDISGKYEAGYVTTAALAYEWTEKFGTYYEIAASFGALAPGGTALVLATGLTYAINGNLQLDAGINVGVTDTADRFNPFIGVSQRF</sequence>
<dbReference type="EMBL" id="LMTR01000040">
    <property type="protein sequence ID" value="KWT70030.1"/>
    <property type="molecule type" value="Genomic_DNA"/>
</dbReference>
<dbReference type="PATRIC" id="fig|121290.4.peg.3201"/>
<dbReference type="AlphaFoldDB" id="A0A125NVK2"/>
<keyword evidence="3" id="KW-1185">Reference proteome</keyword>
<organism evidence="2 3">
    <name type="scientific">Hyphomicrobium sulfonivorans</name>
    <dbReference type="NCBI Taxonomy" id="121290"/>
    <lineage>
        <taxon>Bacteria</taxon>
        <taxon>Pseudomonadati</taxon>
        <taxon>Pseudomonadota</taxon>
        <taxon>Alphaproteobacteria</taxon>
        <taxon>Hyphomicrobiales</taxon>
        <taxon>Hyphomicrobiaceae</taxon>
        <taxon>Hyphomicrobium</taxon>
    </lineage>
</organism>
<reference evidence="2 3" key="1">
    <citation type="submission" date="2015-10" db="EMBL/GenBank/DDBJ databases">
        <title>Transcriptomic analysis of a linuron degrading triple-species bacterial consortium.</title>
        <authorList>
            <person name="Albers P."/>
        </authorList>
    </citation>
    <scope>NUCLEOTIDE SEQUENCE [LARGE SCALE GENOMIC DNA]</scope>
    <source>
        <strain evidence="2 3">WDL6</strain>
    </source>
</reference>
<dbReference type="Pfam" id="PF13557">
    <property type="entry name" value="Phenol_MetA_deg"/>
    <property type="match status" value="1"/>
</dbReference>
<dbReference type="InterPro" id="IPR025737">
    <property type="entry name" value="FApF"/>
</dbReference>
<evidence type="ECO:0000313" key="2">
    <source>
        <dbReference type="EMBL" id="KWT70030.1"/>
    </source>
</evidence>
<evidence type="ECO:0000256" key="1">
    <source>
        <dbReference type="SAM" id="SignalP"/>
    </source>
</evidence>
<comment type="caution">
    <text evidence="2">The sequence shown here is derived from an EMBL/GenBank/DDBJ whole genome shotgun (WGS) entry which is preliminary data.</text>
</comment>
<keyword evidence="1" id="KW-0732">Signal</keyword>
<feature type="chain" id="PRO_5007178227" description="Transporter" evidence="1">
    <location>
        <begin position="24"/>
        <end position="287"/>
    </location>
</feature>
<dbReference type="RefSeq" id="WP_068460683.1">
    <property type="nucleotide sequence ID" value="NZ_LMTR01000040.1"/>
</dbReference>
<protein>
    <recommendedName>
        <fullName evidence="4">Transporter</fullName>
    </recommendedName>
</protein>
<dbReference type="STRING" id="121290.APY04_1239"/>
<dbReference type="OrthoDB" id="189778at2"/>
<gene>
    <name evidence="2" type="ORF">APY04_1239</name>
</gene>
<evidence type="ECO:0000313" key="3">
    <source>
        <dbReference type="Proteomes" id="UP000059074"/>
    </source>
</evidence>
<proteinExistence type="predicted"/>
<accession>A0A125NVK2</accession>
<feature type="signal peptide" evidence="1">
    <location>
        <begin position="1"/>
        <end position="23"/>
    </location>
</feature>